<feature type="repeat" description="TPR" evidence="1">
    <location>
        <begin position="113"/>
        <end position="146"/>
    </location>
</feature>
<evidence type="ECO:0000313" key="3">
    <source>
        <dbReference type="Proteomes" id="UP000309450"/>
    </source>
</evidence>
<sequence length="173" mass="19206">MKKILCVLCVVGLTACTEGGLGDLSSFGDKASTVADTSNRDYYPDDQLIVSAKNQFKSKNYGRASTLFKRALEVAPSDPQALLGYAAASDMLRRFDQSDIAYRKLQPIIGNRIEFHNNYGYSMLLRGNLQVARKHFLAAYEIDPSNETAANNLEMLRNSVNYQKRSPGDLRGI</sequence>
<dbReference type="OrthoDB" id="8445347at2"/>
<dbReference type="SUPFAM" id="SSF48452">
    <property type="entry name" value="TPR-like"/>
    <property type="match status" value="1"/>
</dbReference>
<gene>
    <name evidence="2" type="ORF">E7811_15560</name>
</gene>
<dbReference type="PROSITE" id="PS51257">
    <property type="entry name" value="PROKAR_LIPOPROTEIN"/>
    <property type="match status" value="1"/>
</dbReference>
<dbReference type="RefSeq" id="WP_136395565.1">
    <property type="nucleotide sequence ID" value="NZ_SSND01000004.1"/>
</dbReference>
<evidence type="ECO:0000313" key="2">
    <source>
        <dbReference type="EMBL" id="THD82457.1"/>
    </source>
</evidence>
<keyword evidence="1" id="KW-0802">TPR repeat</keyword>
<dbReference type="AlphaFoldDB" id="A0A4S3MNH9"/>
<reference evidence="2 3" key="1">
    <citation type="submission" date="2019-04" db="EMBL/GenBank/DDBJ databases">
        <title>Draft genome sequence of Gemmobacter aestuarii sp. nov.</title>
        <authorList>
            <person name="Hameed A."/>
            <person name="Lin S.-Y."/>
            <person name="Shahina M."/>
            <person name="Lai W.-A."/>
            <person name="Young C.-C."/>
        </authorList>
    </citation>
    <scope>NUCLEOTIDE SEQUENCE [LARGE SCALE GENOMIC DNA]</scope>
    <source>
        <strain evidence="2 3">CC-PW-75</strain>
    </source>
</reference>
<accession>A0A4S3MNH9</accession>
<protein>
    <submittedName>
        <fullName evidence="2">Tetratricopeptide repeat protein</fullName>
    </submittedName>
</protein>
<evidence type="ECO:0000256" key="1">
    <source>
        <dbReference type="PROSITE-ProRule" id="PRU00339"/>
    </source>
</evidence>
<dbReference type="Proteomes" id="UP000309450">
    <property type="component" value="Unassembled WGS sequence"/>
</dbReference>
<dbReference type="PROSITE" id="PS50005">
    <property type="entry name" value="TPR"/>
    <property type="match status" value="1"/>
</dbReference>
<keyword evidence="3" id="KW-1185">Reference proteome</keyword>
<proteinExistence type="predicted"/>
<dbReference type="EMBL" id="SSND01000004">
    <property type="protein sequence ID" value="THD82457.1"/>
    <property type="molecule type" value="Genomic_DNA"/>
</dbReference>
<dbReference type="Gene3D" id="1.25.40.10">
    <property type="entry name" value="Tetratricopeptide repeat domain"/>
    <property type="match status" value="2"/>
</dbReference>
<dbReference type="Pfam" id="PF13432">
    <property type="entry name" value="TPR_16"/>
    <property type="match status" value="1"/>
</dbReference>
<name>A0A4S3MNH9_9RHOB</name>
<comment type="caution">
    <text evidence="2">The sequence shown here is derived from an EMBL/GenBank/DDBJ whole genome shotgun (WGS) entry which is preliminary data.</text>
</comment>
<dbReference type="InterPro" id="IPR011990">
    <property type="entry name" value="TPR-like_helical_dom_sf"/>
</dbReference>
<organism evidence="2 3">
    <name type="scientific">Aliigemmobacter aestuarii</name>
    <dbReference type="NCBI Taxonomy" id="1445661"/>
    <lineage>
        <taxon>Bacteria</taxon>
        <taxon>Pseudomonadati</taxon>
        <taxon>Pseudomonadota</taxon>
        <taxon>Alphaproteobacteria</taxon>
        <taxon>Rhodobacterales</taxon>
        <taxon>Paracoccaceae</taxon>
        <taxon>Aliigemmobacter</taxon>
    </lineage>
</organism>
<dbReference type="InterPro" id="IPR019734">
    <property type="entry name" value="TPR_rpt"/>
</dbReference>